<dbReference type="EMBL" id="JAUIRO010000005">
    <property type="protein sequence ID" value="KAK0713700.1"/>
    <property type="molecule type" value="Genomic_DNA"/>
</dbReference>
<keyword evidence="2" id="KW-0223">Dioxygenase</keyword>
<feature type="domain" description="VOC" evidence="1">
    <location>
        <begin position="2"/>
        <end position="133"/>
    </location>
</feature>
<dbReference type="RefSeq" id="XP_060295023.1">
    <property type="nucleotide sequence ID" value="XM_060444081.1"/>
</dbReference>
<protein>
    <submittedName>
        <fullName evidence="2">Glyoxalase/Bleomycin resistance protein/Dihydroxybiphenyl dioxygenase</fullName>
    </submittedName>
</protein>
<dbReference type="GeneID" id="85327351"/>
<dbReference type="AlphaFoldDB" id="A0AA40AD96"/>
<evidence type="ECO:0000313" key="2">
    <source>
        <dbReference type="EMBL" id="KAK0713700.1"/>
    </source>
</evidence>
<keyword evidence="2" id="KW-0560">Oxidoreductase</keyword>
<comment type="caution">
    <text evidence="2">The sequence shown here is derived from an EMBL/GenBank/DDBJ whole genome shotgun (WGS) entry which is preliminary data.</text>
</comment>
<dbReference type="GO" id="GO:0051213">
    <property type="term" value="F:dioxygenase activity"/>
    <property type="evidence" value="ECO:0007669"/>
    <property type="project" value="UniProtKB-KW"/>
</dbReference>
<dbReference type="Gene3D" id="3.10.180.10">
    <property type="entry name" value="2,3-Dihydroxybiphenyl 1,2-Dioxygenase, domain 1"/>
    <property type="match status" value="1"/>
</dbReference>
<dbReference type="Pfam" id="PF00903">
    <property type="entry name" value="Glyoxalase"/>
    <property type="match status" value="1"/>
</dbReference>
<dbReference type="PANTHER" id="PTHR35006">
    <property type="entry name" value="GLYOXALASE FAMILY PROTEIN (AFU_ORTHOLOGUE AFUA_5G14830)"/>
    <property type="match status" value="1"/>
</dbReference>
<accession>A0AA40AD96</accession>
<dbReference type="CDD" id="cd07262">
    <property type="entry name" value="VOC_like"/>
    <property type="match status" value="1"/>
</dbReference>
<organism evidence="2 3">
    <name type="scientific">Lasiosphaeria miniovina</name>
    <dbReference type="NCBI Taxonomy" id="1954250"/>
    <lineage>
        <taxon>Eukaryota</taxon>
        <taxon>Fungi</taxon>
        <taxon>Dikarya</taxon>
        <taxon>Ascomycota</taxon>
        <taxon>Pezizomycotina</taxon>
        <taxon>Sordariomycetes</taxon>
        <taxon>Sordariomycetidae</taxon>
        <taxon>Sordariales</taxon>
        <taxon>Lasiosphaeriaceae</taxon>
        <taxon>Lasiosphaeria</taxon>
    </lineage>
</organism>
<dbReference type="InterPro" id="IPR029068">
    <property type="entry name" value="Glyas_Bleomycin-R_OHBP_Dase"/>
</dbReference>
<evidence type="ECO:0000259" key="1">
    <source>
        <dbReference type="PROSITE" id="PS51819"/>
    </source>
</evidence>
<dbReference type="InterPro" id="IPR037523">
    <property type="entry name" value="VOC_core"/>
</dbReference>
<gene>
    <name evidence="2" type="ORF">B0T26DRAFT_742252</name>
</gene>
<evidence type="ECO:0000313" key="3">
    <source>
        <dbReference type="Proteomes" id="UP001172101"/>
    </source>
</evidence>
<dbReference type="Proteomes" id="UP001172101">
    <property type="component" value="Unassembled WGS sequence"/>
</dbReference>
<dbReference type="InterPro" id="IPR004360">
    <property type="entry name" value="Glyas_Fos-R_dOase_dom"/>
</dbReference>
<proteinExistence type="predicted"/>
<dbReference type="PROSITE" id="PS51819">
    <property type="entry name" value="VOC"/>
    <property type="match status" value="1"/>
</dbReference>
<dbReference type="PANTHER" id="PTHR35006:SF2">
    <property type="entry name" value="GLYOXALASE FAMILY PROTEIN (AFU_ORTHOLOGUE AFUA_5G14830)"/>
    <property type="match status" value="1"/>
</dbReference>
<dbReference type="SUPFAM" id="SSF54593">
    <property type="entry name" value="Glyoxalase/Bleomycin resistance protein/Dihydroxybiphenyl dioxygenase"/>
    <property type="match status" value="1"/>
</dbReference>
<keyword evidence="3" id="KW-1185">Reference proteome</keyword>
<sequence>MGIDHTGIVVSADKHAAAVEFYLAALAPLGYAKGLEFHDGAVVGFADTKLGGINWWVTSRAVKPAGDNGKDIVPSHHAFSASDRVSVDAFYQAAVAAGAKDNGAPGPRAHYGLTYYGAFVIDPAGNNIEAVCRLAPPA</sequence>
<reference evidence="2" key="1">
    <citation type="submission" date="2023-06" db="EMBL/GenBank/DDBJ databases">
        <title>Genome-scale phylogeny and comparative genomics of the fungal order Sordariales.</title>
        <authorList>
            <consortium name="Lawrence Berkeley National Laboratory"/>
            <person name="Hensen N."/>
            <person name="Bonometti L."/>
            <person name="Westerberg I."/>
            <person name="Brannstrom I.O."/>
            <person name="Guillou S."/>
            <person name="Cros-Aarteil S."/>
            <person name="Calhoun S."/>
            <person name="Haridas S."/>
            <person name="Kuo A."/>
            <person name="Mondo S."/>
            <person name="Pangilinan J."/>
            <person name="Riley R."/>
            <person name="LaButti K."/>
            <person name="Andreopoulos B."/>
            <person name="Lipzen A."/>
            <person name="Chen C."/>
            <person name="Yanf M."/>
            <person name="Daum C."/>
            <person name="Ng V."/>
            <person name="Clum A."/>
            <person name="Steindorff A."/>
            <person name="Ohm R."/>
            <person name="Martin F."/>
            <person name="Silar P."/>
            <person name="Natvig D."/>
            <person name="Lalanne C."/>
            <person name="Gautier V."/>
            <person name="Ament-velasquez S.L."/>
            <person name="Kruys A."/>
            <person name="Hutchinson M.I."/>
            <person name="Powell A.J."/>
            <person name="Barry K."/>
            <person name="Miller A.N."/>
            <person name="Grigoriev I.V."/>
            <person name="Debuchy R."/>
            <person name="Gladieux P."/>
            <person name="Thoren M.H."/>
            <person name="Johannesson H."/>
        </authorList>
    </citation>
    <scope>NUCLEOTIDE SEQUENCE</scope>
    <source>
        <strain evidence="2">SMH2392-1A</strain>
    </source>
</reference>
<name>A0AA40AD96_9PEZI</name>